<evidence type="ECO:0000256" key="1">
    <source>
        <dbReference type="SAM" id="SignalP"/>
    </source>
</evidence>
<dbReference type="PROSITE" id="PS51257">
    <property type="entry name" value="PROKAR_LIPOPROTEIN"/>
    <property type="match status" value="1"/>
</dbReference>
<dbReference type="EMBL" id="WPIN01000022">
    <property type="protein sequence ID" value="MVM35301.1"/>
    <property type="molecule type" value="Genomic_DNA"/>
</dbReference>
<evidence type="ECO:0000313" key="3">
    <source>
        <dbReference type="Proteomes" id="UP000436006"/>
    </source>
</evidence>
<keyword evidence="3" id="KW-1185">Reference proteome</keyword>
<organism evidence="2 3">
    <name type="scientific">Spirosoma arboris</name>
    <dbReference type="NCBI Taxonomy" id="2682092"/>
    <lineage>
        <taxon>Bacteria</taxon>
        <taxon>Pseudomonadati</taxon>
        <taxon>Bacteroidota</taxon>
        <taxon>Cytophagia</taxon>
        <taxon>Cytophagales</taxon>
        <taxon>Cytophagaceae</taxon>
        <taxon>Spirosoma</taxon>
    </lineage>
</organism>
<accession>A0A7K1SNF0</accession>
<gene>
    <name evidence="2" type="ORF">GO755_35090</name>
</gene>
<comment type="caution">
    <text evidence="2">The sequence shown here is derived from an EMBL/GenBank/DDBJ whole genome shotgun (WGS) entry which is preliminary data.</text>
</comment>
<keyword evidence="1" id="KW-0732">Signal</keyword>
<dbReference type="AlphaFoldDB" id="A0A7K1SNF0"/>
<proteinExistence type="predicted"/>
<feature type="signal peptide" evidence="1">
    <location>
        <begin position="1"/>
        <end position="17"/>
    </location>
</feature>
<dbReference type="Proteomes" id="UP000436006">
    <property type="component" value="Unassembled WGS sequence"/>
</dbReference>
<feature type="chain" id="PRO_5029510084" description="YD repeat-containing protein" evidence="1">
    <location>
        <begin position="18"/>
        <end position="250"/>
    </location>
</feature>
<evidence type="ECO:0000313" key="2">
    <source>
        <dbReference type="EMBL" id="MVM35301.1"/>
    </source>
</evidence>
<sequence length="250" mass="28503">MKTIFRYCILFLFGSLALSCTDHRLRPLDSQQMRLKTSNNINFGGFPFSTTYTYDAMNRVAFFTTSIGSQGTFQYDAQGRYRLFDYFPNAADTKNGDETSFTYNTNNNNVVVYTGGLFNGSYTSTRETLFYMADANKRFTSYNNGQSSSFAGEDFYYTGENITRIDVRSGHSVETFLYEYDTNPNPYYGLIAPDISSVRRFSRNNVIKITNQTTGKVNAVYTYTYNELGLPTTLQNVTGSGQIQYTYESY</sequence>
<evidence type="ECO:0008006" key="4">
    <source>
        <dbReference type="Google" id="ProtNLM"/>
    </source>
</evidence>
<protein>
    <recommendedName>
        <fullName evidence="4">YD repeat-containing protein</fullName>
    </recommendedName>
</protein>
<reference evidence="2 3" key="1">
    <citation type="submission" date="2019-12" db="EMBL/GenBank/DDBJ databases">
        <title>Spirosoma sp. HMF4905 genome sequencing and assembly.</title>
        <authorList>
            <person name="Kang H."/>
            <person name="Cha I."/>
            <person name="Kim H."/>
            <person name="Joh K."/>
        </authorList>
    </citation>
    <scope>NUCLEOTIDE SEQUENCE [LARGE SCALE GENOMIC DNA]</scope>
    <source>
        <strain evidence="2 3">HMF4905</strain>
    </source>
</reference>
<name>A0A7K1SNF0_9BACT</name>
<dbReference type="RefSeq" id="WP_157590114.1">
    <property type="nucleotide sequence ID" value="NZ_WPIN01000022.1"/>
</dbReference>